<dbReference type="CDD" id="cd17256">
    <property type="entry name" value="RMtype1_S_EcoJA65PI-TRD1-CR1_like"/>
    <property type="match status" value="1"/>
</dbReference>
<evidence type="ECO:0000313" key="7">
    <source>
        <dbReference type="Proteomes" id="UP000199021"/>
    </source>
</evidence>
<dbReference type="EMBL" id="FOFB01000027">
    <property type="protein sequence ID" value="SER19009.1"/>
    <property type="molecule type" value="Genomic_DNA"/>
</dbReference>
<feature type="coiled-coil region" evidence="4">
    <location>
        <begin position="243"/>
        <end position="270"/>
    </location>
</feature>
<gene>
    <name evidence="6" type="ORF">SAMN05444359_12727</name>
</gene>
<dbReference type="PANTHER" id="PTHR43140">
    <property type="entry name" value="TYPE-1 RESTRICTION ENZYME ECOKI SPECIFICITY PROTEIN"/>
    <property type="match status" value="1"/>
</dbReference>
<evidence type="ECO:0000259" key="5">
    <source>
        <dbReference type="Pfam" id="PF01420"/>
    </source>
</evidence>
<evidence type="ECO:0000256" key="3">
    <source>
        <dbReference type="ARBA" id="ARBA00023125"/>
    </source>
</evidence>
<dbReference type="InterPro" id="IPR051212">
    <property type="entry name" value="Type-I_RE_S_subunit"/>
</dbReference>
<dbReference type="InParanoid" id="A0A1H9M6B8"/>
<feature type="domain" description="Type I restriction modification DNA specificity" evidence="5">
    <location>
        <begin position="85"/>
        <end position="264"/>
    </location>
</feature>
<keyword evidence="7" id="KW-1185">Reference proteome</keyword>
<dbReference type="STRING" id="478744.SAMN05444359_12727"/>
<evidence type="ECO:0000256" key="2">
    <source>
        <dbReference type="ARBA" id="ARBA00022747"/>
    </source>
</evidence>
<dbReference type="InterPro" id="IPR000055">
    <property type="entry name" value="Restrct_endonuc_typeI_TRD"/>
</dbReference>
<organism evidence="6 7">
    <name type="scientific">Neolewinella agarilytica</name>
    <dbReference type="NCBI Taxonomy" id="478744"/>
    <lineage>
        <taxon>Bacteria</taxon>
        <taxon>Pseudomonadati</taxon>
        <taxon>Bacteroidota</taxon>
        <taxon>Saprospiria</taxon>
        <taxon>Saprospirales</taxon>
        <taxon>Lewinellaceae</taxon>
        <taxon>Neolewinella</taxon>
    </lineage>
</organism>
<keyword evidence="3" id="KW-0238">DNA-binding</keyword>
<dbReference type="SUPFAM" id="SSF116734">
    <property type="entry name" value="DNA methylase specificity domain"/>
    <property type="match status" value="2"/>
</dbReference>
<name>A0A1H9M6B8_9BACT</name>
<dbReference type="GO" id="GO:0003677">
    <property type="term" value="F:DNA binding"/>
    <property type="evidence" value="ECO:0007669"/>
    <property type="project" value="UniProtKB-KW"/>
</dbReference>
<proteinExistence type="inferred from homology"/>
<dbReference type="RefSeq" id="WP_090172036.1">
    <property type="nucleotide sequence ID" value="NZ_FOFB01000027.1"/>
</dbReference>
<evidence type="ECO:0000256" key="4">
    <source>
        <dbReference type="SAM" id="Coils"/>
    </source>
</evidence>
<keyword evidence="4" id="KW-0175">Coiled coil</keyword>
<dbReference type="OrthoDB" id="2234796at2"/>
<reference evidence="7" key="1">
    <citation type="submission" date="2016-10" db="EMBL/GenBank/DDBJ databases">
        <authorList>
            <person name="Varghese N."/>
            <person name="Submissions S."/>
        </authorList>
    </citation>
    <scope>NUCLEOTIDE SEQUENCE [LARGE SCALE GENOMIC DNA]</scope>
    <source>
        <strain evidence="7">DSM 24740</strain>
    </source>
</reference>
<dbReference type="AlphaFoldDB" id="A0A1H9M6B8"/>
<dbReference type="Pfam" id="PF01420">
    <property type="entry name" value="Methylase_S"/>
    <property type="match status" value="2"/>
</dbReference>
<dbReference type="PANTHER" id="PTHR43140:SF1">
    <property type="entry name" value="TYPE I RESTRICTION ENZYME ECOKI SPECIFICITY SUBUNIT"/>
    <property type="match status" value="1"/>
</dbReference>
<dbReference type="Gene3D" id="3.90.220.20">
    <property type="entry name" value="DNA methylase specificity domains"/>
    <property type="match status" value="2"/>
</dbReference>
<evidence type="ECO:0000256" key="1">
    <source>
        <dbReference type="ARBA" id="ARBA00010923"/>
    </source>
</evidence>
<keyword evidence="2" id="KW-0680">Restriction system</keyword>
<dbReference type="Proteomes" id="UP000199021">
    <property type="component" value="Unassembled WGS sequence"/>
</dbReference>
<dbReference type="InterPro" id="IPR044946">
    <property type="entry name" value="Restrct_endonuc_typeI_TRD_sf"/>
</dbReference>
<evidence type="ECO:0000313" key="6">
    <source>
        <dbReference type="EMBL" id="SER19009.1"/>
    </source>
</evidence>
<protein>
    <submittedName>
        <fullName evidence="6">Type I restriction enzyme, S subunit</fullName>
    </submittedName>
</protein>
<sequence>MIHLLKYFKTLSLRPENAKEIRALILELAIRGRLTEEWRRENPDVEPASVLLERIREEKARLVKEKVIKKERSIPEIANDLSKIPSTWDHCQLIEICSYIQRGKSPKYAEVSPVPVISQKCVQWYGFELDRARFITEESLEKYADERFLQVDDLLWNSTGDGTVGRTILFPETDYEKVVADSHVTVVRPFKELISPNYLWLFTAAPSTQINVLGKVSGSTKQTELGTGTVKALAFPLPPLPEQKAIVATVNRLLAEVDELEQQTTRFQALRQDYVTASLRALTGEDSSGAWAALRPYFQAFFDQQNGVDRLREAVLELAVQGKLTARWREENPEVEPASVLLERIKEEKERLVREKVIRKDKKLPEVDLEEVPFAVPDSWEWCRMGNLAKKLGAGSTPLGGKTAYSQTGIKFFRSQNIYNWGLKMDGIVFITPEIHRKMKNTHVRPKDILLNITGGSIGRSTLISDDFDTANVSQHVAIVRMIELECRQYIHKLVTSNYFQSIIMDVQVGVSREGLSMGKLKLFKVPLPPLSEQRAIVKIVDELMALCDQLQERIEHREDVGADFLRASVRELLVATENKEA</sequence>
<accession>A0A1H9M6B8</accession>
<feature type="domain" description="Type I restriction modification DNA specificity" evidence="5">
    <location>
        <begin position="377"/>
        <end position="555"/>
    </location>
</feature>
<dbReference type="GO" id="GO:0009307">
    <property type="term" value="P:DNA restriction-modification system"/>
    <property type="evidence" value="ECO:0007669"/>
    <property type="project" value="UniProtKB-KW"/>
</dbReference>
<comment type="similarity">
    <text evidence="1">Belongs to the type-I restriction system S methylase family.</text>
</comment>